<dbReference type="Proteomes" id="UP001148629">
    <property type="component" value="Unassembled WGS sequence"/>
</dbReference>
<evidence type="ECO:0000313" key="1">
    <source>
        <dbReference type="EMBL" id="KAJ3543277.1"/>
    </source>
</evidence>
<accession>A0ACC1SNG5</accession>
<dbReference type="EMBL" id="JANRMS010000252">
    <property type="protein sequence ID" value="KAJ3543277.1"/>
    <property type="molecule type" value="Genomic_DNA"/>
</dbReference>
<gene>
    <name evidence="1" type="ORF">NM208_g3663</name>
</gene>
<proteinExistence type="predicted"/>
<sequence length="300" mass="33246">MLVLIYGITGMVGQPTARAALAAGHQVRGLGRNPQKLHEDIAGAMESFVKIRDAYDIPAYDEAVAGVDAIISAPSGAFETALDGQILLLRAAERAGIKIFHASSWNYDWTRLLLGFHEGYDPLLSFWNHARLSSTIKPIATFTGTIPDYVFYSSTLNNPFNTKTLAFSYFGTGNEIDIFTTVDDIAAYAIAAISEPTAAEGGIRYVESFRASMLQLADAYEDVHSVQLKRKNLGDVDEVDRRLKEGRAKTHPANYNDYSCYIYLQIHLKGLCLHDSVDSKRWGHVKQTSLKDWLKAHPDI</sequence>
<name>A0ACC1SNG5_9HYPO</name>
<keyword evidence="2" id="KW-1185">Reference proteome</keyword>
<comment type="caution">
    <text evidence="1">The sequence shown here is derived from an EMBL/GenBank/DDBJ whole genome shotgun (WGS) entry which is preliminary data.</text>
</comment>
<organism evidence="1 2">
    <name type="scientific">Fusarium decemcellulare</name>
    <dbReference type="NCBI Taxonomy" id="57161"/>
    <lineage>
        <taxon>Eukaryota</taxon>
        <taxon>Fungi</taxon>
        <taxon>Dikarya</taxon>
        <taxon>Ascomycota</taxon>
        <taxon>Pezizomycotina</taxon>
        <taxon>Sordariomycetes</taxon>
        <taxon>Hypocreomycetidae</taxon>
        <taxon>Hypocreales</taxon>
        <taxon>Nectriaceae</taxon>
        <taxon>Fusarium</taxon>
        <taxon>Fusarium decemcellulare species complex</taxon>
    </lineage>
</organism>
<evidence type="ECO:0000313" key="2">
    <source>
        <dbReference type="Proteomes" id="UP001148629"/>
    </source>
</evidence>
<protein>
    <submittedName>
        <fullName evidence="1">Uncharacterized protein</fullName>
    </submittedName>
</protein>
<reference evidence="1" key="1">
    <citation type="submission" date="2022-08" db="EMBL/GenBank/DDBJ databases">
        <title>Genome Sequence of Fusarium decemcellulare.</title>
        <authorList>
            <person name="Buettner E."/>
        </authorList>
    </citation>
    <scope>NUCLEOTIDE SEQUENCE</scope>
    <source>
        <strain evidence="1">Babe19</strain>
    </source>
</reference>